<evidence type="ECO:0000313" key="2">
    <source>
        <dbReference type="EMBL" id="KAG5487449.1"/>
    </source>
</evidence>
<proteinExistence type="predicted"/>
<dbReference type="RefSeq" id="XP_067181381.1">
    <property type="nucleotide sequence ID" value="XM_067324774.1"/>
</dbReference>
<sequence length="343" mass="37528">MRTGNPEQANRSCSDASLVATGELSGWASVAEALLVECARAALVDVAEPSARARLVAKYVDSLAVIVQAQVTDVVTLQRRTSTAEEKRSTALVHQLHAAVSECERVNTSLLSERACRATSEEESRRLMNELLITQEERDALRAERTAVWRAVQEAHAVTGITCASNATIEEHIRALCGWVRKAEVELANAAMLIGPTNLLPVEVAPYQSARPLYRRILPTTSMSPATASLLRVKEQVQLMREPSVEQLQLAMGMHRSRSDEAAAPLTPSTRKRVTTAMPARTSLLVNPLLSRPSFCTPHRSTNDSAAQQEDVVASPPWRTHMEKLQEELKGLRRDLGTANSSP</sequence>
<evidence type="ECO:0000313" key="3">
    <source>
        <dbReference type="Proteomes" id="UP000673552"/>
    </source>
</evidence>
<evidence type="ECO:0000256" key="1">
    <source>
        <dbReference type="SAM" id="MobiDB-lite"/>
    </source>
</evidence>
<accession>A0A836H9S2</accession>
<keyword evidence="3" id="KW-1185">Reference proteome</keyword>
<dbReference type="KEGG" id="lmat:92517286"/>
<feature type="region of interest" description="Disordered" evidence="1">
    <location>
        <begin position="295"/>
        <end position="320"/>
    </location>
</feature>
<dbReference type="OrthoDB" id="273419at2759"/>
<comment type="caution">
    <text evidence="2">The sequence shown here is derived from an EMBL/GenBank/DDBJ whole genome shotgun (WGS) entry which is preliminary data.</text>
</comment>
<dbReference type="GeneID" id="92517286"/>
<name>A0A836H9S2_9TRYP</name>
<reference evidence="3" key="2">
    <citation type="journal article" date="2021" name="Sci. Data">
        <title>Chromosome-scale genome sequencing, assembly and annotation of six genomes from subfamily Leishmaniinae.</title>
        <authorList>
            <person name="Almutairi H."/>
            <person name="Urbaniak M.D."/>
            <person name="Bates M.D."/>
            <person name="Jariyapan N."/>
            <person name="Kwakye-Nuako G."/>
            <person name="Thomaz Soccol V."/>
            <person name="Al-Salem W.S."/>
            <person name="Dillon R.J."/>
            <person name="Bates P.A."/>
            <person name="Gatherer D."/>
        </authorList>
    </citation>
    <scope>NUCLEOTIDE SEQUENCE [LARGE SCALE GENOMIC DNA]</scope>
</reference>
<organism evidence="2 3">
    <name type="scientific">Leishmania martiniquensis</name>
    <dbReference type="NCBI Taxonomy" id="1580590"/>
    <lineage>
        <taxon>Eukaryota</taxon>
        <taxon>Discoba</taxon>
        <taxon>Euglenozoa</taxon>
        <taxon>Kinetoplastea</taxon>
        <taxon>Metakinetoplastina</taxon>
        <taxon>Trypanosomatida</taxon>
        <taxon>Trypanosomatidae</taxon>
        <taxon>Leishmaniinae</taxon>
        <taxon>Leishmania</taxon>
    </lineage>
</organism>
<feature type="compositionally biased region" description="Polar residues" evidence="1">
    <location>
        <begin position="299"/>
        <end position="308"/>
    </location>
</feature>
<dbReference type="Proteomes" id="UP000673552">
    <property type="component" value="Unassembled WGS sequence"/>
</dbReference>
<reference evidence="3" key="1">
    <citation type="journal article" date="2021" name="Microbiol. Resour. Announc.">
        <title>LGAAP: Leishmaniinae Genome Assembly and Annotation Pipeline.</title>
        <authorList>
            <person name="Almutairi H."/>
            <person name="Urbaniak M.D."/>
            <person name="Bates M.D."/>
            <person name="Jariyapan N."/>
            <person name="Kwakye-Nuako G."/>
            <person name="Thomaz-Soccol V."/>
            <person name="Al-Salem W.S."/>
            <person name="Dillon R.J."/>
            <person name="Bates P.A."/>
            <person name="Gatherer D."/>
        </authorList>
    </citation>
    <scope>NUCLEOTIDE SEQUENCE [LARGE SCALE GENOMIC DNA]</scope>
</reference>
<dbReference type="EMBL" id="JAFEUZ010000004">
    <property type="protein sequence ID" value="KAG5487449.1"/>
    <property type="molecule type" value="Genomic_DNA"/>
</dbReference>
<dbReference type="SMR" id="A0A836H9S2"/>
<dbReference type="AlphaFoldDB" id="A0A836H9S2"/>
<protein>
    <submittedName>
        <fullName evidence="2">Uncharacterized protein</fullName>
    </submittedName>
</protein>
<gene>
    <name evidence="2" type="ORF">LSCM1_07402</name>
</gene>